<feature type="chain" id="PRO_5007161820" description="TonB-dependent receptor" evidence="2">
    <location>
        <begin position="20"/>
        <end position="444"/>
    </location>
</feature>
<protein>
    <recommendedName>
        <fullName evidence="5">TonB-dependent receptor</fullName>
    </recommendedName>
</protein>
<evidence type="ECO:0008006" key="5">
    <source>
        <dbReference type="Google" id="ProtNLM"/>
    </source>
</evidence>
<dbReference type="Proteomes" id="UP000064243">
    <property type="component" value="Unassembled WGS sequence"/>
</dbReference>
<dbReference type="Gene3D" id="2.40.160.10">
    <property type="entry name" value="Porin"/>
    <property type="match status" value="1"/>
</dbReference>
<dbReference type="PATRIC" id="fig|36861.3.peg.910"/>
<comment type="caution">
    <text evidence="3">The sequence shown here is derived from an EMBL/GenBank/DDBJ whole genome shotgun (WGS) entry which is preliminary data.</text>
</comment>
<evidence type="ECO:0000256" key="2">
    <source>
        <dbReference type="SAM" id="SignalP"/>
    </source>
</evidence>
<evidence type="ECO:0000313" key="4">
    <source>
        <dbReference type="Proteomes" id="UP000064243"/>
    </source>
</evidence>
<feature type="signal peptide" evidence="2">
    <location>
        <begin position="1"/>
        <end position="19"/>
    </location>
</feature>
<dbReference type="OrthoDB" id="9788733at2"/>
<sequence length="444" mass="48959">MLRPALLAAALATAFPVHADAQLDALRAELQELKSAYEARLQALEARLQQAENQTTDAAIKAEPTAQAAAPARSGFNPDISLILQGRYAHLKDVGERRIEGFLPGGHGADAARGFSLDGTELVMSASVDPYFRDLLILALQDEAAEIEEAWFQTTGLGNGFSLKGGRFRSGLGYQNEQHPHAWDFADNTLMYRALFGEAYGNDGVQLKWVAPTELFMEFGAEAGRGANFPGTDRNKNGIGSHALFGHLGGDVGASNSWRGGLSYLATKASERDSELEDLNDVKVETLFSGTSKTWVADFVWKWAPNGNASEQHFKFATEYFRRQESGLLHCDGGICSVGSDGDYKATQSGYYAQGVYQFMPRWRSGYRYDRLNPGPVDFGLNNAHLPVTDYKPSRHSLMLDYSPSEFSRLRLQYSKDKSMESVSENQWFVQYIHSLGAHGAHKF</sequence>
<dbReference type="AlphaFoldDB" id="A0A119CWJ3"/>
<dbReference type="InterPro" id="IPR023614">
    <property type="entry name" value="Porin_dom_sf"/>
</dbReference>
<accession>A0A119CWJ3</accession>
<proteinExistence type="predicted"/>
<feature type="coiled-coil region" evidence="1">
    <location>
        <begin position="23"/>
        <end position="61"/>
    </location>
</feature>
<gene>
    <name evidence="3" type="ORF">ABW22_07170</name>
</gene>
<dbReference type="SUPFAM" id="SSF56935">
    <property type="entry name" value="Porins"/>
    <property type="match status" value="1"/>
</dbReference>
<dbReference type="EMBL" id="LDUG01000019">
    <property type="protein sequence ID" value="KVW96722.1"/>
    <property type="molecule type" value="Genomic_DNA"/>
</dbReference>
<keyword evidence="4" id="KW-1185">Reference proteome</keyword>
<reference evidence="3 4" key="1">
    <citation type="journal article" date="2015" name="Appl. Environ. Microbiol.">
        <title>Aerobic and Anaerobic Thiosulfate Oxidation by a Cold-Adapted, Subglacial Chemoautotroph.</title>
        <authorList>
            <person name="Harrold Z.R."/>
            <person name="Skidmore M.L."/>
            <person name="Hamilton T.L."/>
            <person name="Desch L."/>
            <person name="Amada K."/>
            <person name="van Gelder W."/>
            <person name="Glover K."/>
            <person name="Roden E.E."/>
            <person name="Boyd E.S."/>
        </authorList>
    </citation>
    <scope>NUCLEOTIDE SEQUENCE [LARGE SCALE GENOMIC DNA]</scope>
    <source>
        <strain evidence="3 4">RG</strain>
    </source>
</reference>
<organism evidence="3 4">
    <name type="scientific">Thiobacillus denitrificans</name>
    <dbReference type="NCBI Taxonomy" id="36861"/>
    <lineage>
        <taxon>Bacteria</taxon>
        <taxon>Pseudomonadati</taxon>
        <taxon>Pseudomonadota</taxon>
        <taxon>Betaproteobacteria</taxon>
        <taxon>Nitrosomonadales</taxon>
        <taxon>Thiobacillaceae</taxon>
        <taxon>Thiobacillus</taxon>
    </lineage>
</organism>
<evidence type="ECO:0000256" key="1">
    <source>
        <dbReference type="SAM" id="Coils"/>
    </source>
</evidence>
<evidence type="ECO:0000313" key="3">
    <source>
        <dbReference type="EMBL" id="KVW96722.1"/>
    </source>
</evidence>
<keyword evidence="2" id="KW-0732">Signal</keyword>
<name>A0A119CWJ3_THIDE</name>
<dbReference type="RefSeq" id="WP_059753991.1">
    <property type="nucleotide sequence ID" value="NZ_LDUG01000019.1"/>
</dbReference>
<keyword evidence="1" id="KW-0175">Coiled coil</keyword>